<dbReference type="PANTHER" id="PTHR42942">
    <property type="entry name" value="6-O-METHYLGUANINE DNA METHYLTRANSFERASE"/>
    <property type="match status" value="1"/>
</dbReference>
<evidence type="ECO:0000313" key="4">
    <source>
        <dbReference type="Proteomes" id="UP000610846"/>
    </source>
</evidence>
<evidence type="ECO:0000256" key="1">
    <source>
        <dbReference type="ARBA" id="ARBA00022763"/>
    </source>
</evidence>
<name>A0A927J2E7_9MICO</name>
<sequence length="138" mass="14641">MQPSHDLGASTGTADAAEYAAAVLALVGRIPTARVMTYGLVAEIVGETLHRGGPRQVGRVLRESSGVDDDGAPLPWWRVLAASGYPPAHKREEVLRTLRAEGCPLSADGRRVDLRRAVWFPDPDADTAPGGSGPDRHP</sequence>
<dbReference type="GO" id="GO:0006281">
    <property type="term" value="P:DNA repair"/>
    <property type="evidence" value="ECO:0007669"/>
    <property type="project" value="InterPro"/>
</dbReference>
<dbReference type="AlphaFoldDB" id="A0A927J2E7"/>
<dbReference type="GO" id="GO:0003824">
    <property type="term" value="F:catalytic activity"/>
    <property type="evidence" value="ECO:0007669"/>
    <property type="project" value="InterPro"/>
</dbReference>
<dbReference type="RefSeq" id="WP_191830168.1">
    <property type="nucleotide sequence ID" value="NZ_JACYHB010000017.1"/>
</dbReference>
<dbReference type="InterPro" id="IPR052520">
    <property type="entry name" value="ATL_DNA_repair"/>
</dbReference>
<evidence type="ECO:0000259" key="2">
    <source>
        <dbReference type="Pfam" id="PF01035"/>
    </source>
</evidence>
<reference evidence="3" key="1">
    <citation type="journal article" date="2018" name="Curr. Microbiol.">
        <title>Cellulosimicrobium arenosum sp. nov., Isolated from Marine Sediment Sand.</title>
        <authorList>
            <person name="Oh M."/>
            <person name="Kim J.H."/>
            <person name="Yoon J.H."/>
            <person name="Schumann P."/>
            <person name="Kim W."/>
        </authorList>
    </citation>
    <scope>NUCLEOTIDE SEQUENCE</scope>
    <source>
        <strain evidence="3">KCTC 49039</strain>
    </source>
</reference>
<dbReference type="EMBL" id="JACYHB010000017">
    <property type="protein sequence ID" value="MBD8080592.1"/>
    <property type="molecule type" value="Genomic_DNA"/>
</dbReference>
<evidence type="ECO:0000313" key="3">
    <source>
        <dbReference type="EMBL" id="MBD8080592.1"/>
    </source>
</evidence>
<gene>
    <name evidence="3" type="ORF">IF651_16205</name>
</gene>
<proteinExistence type="predicted"/>
<feature type="domain" description="Methylated-DNA-[protein]-cysteine S-methyltransferase DNA binding" evidence="2">
    <location>
        <begin position="20"/>
        <end position="101"/>
    </location>
</feature>
<keyword evidence="1" id="KW-0227">DNA damage</keyword>
<dbReference type="Pfam" id="PF01035">
    <property type="entry name" value="DNA_binding_1"/>
    <property type="match status" value="1"/>
</dbReference>
<reference evidence="3" key="2">
    <citation type="submission" date="2020-09" db="EMBL/GenBank/DDBJ databases">
        <authorList>
            <person name="Yu Y."/>
        </authorList>
    </citation>
    <scope>NUCLEOTIDE SEQUENCE</scope>
    <source>
        <strain evidence="3">KCTC 49039</strain>
    </source>
</reference>
<dbReference type="InterPro" id="IPR036388">
    <property type="entry name" value="WH-like_DNA-bd_sf"/>
</dbReference>
<dbReference type="SUPFAM" id="SSF46767">
    <property type="entry name" value="Methylated DNA-protein cysteine methyltransferase, C-terminal domain"/>
    <property type="match status" value="1"/>
</dbReference>
<comment type="caution">
    <text evidence="3">The sequence shown here is derived from an EMBL/GenBank/DDBJ whole genome shotgun (WGS) entry which is preliminary data.</text>
</comment>
<dbReference type="InterPro" id="IPR014048">
    <property type="entry name" value="MethylDNA_cys_MeTrfase_DNA-bd"/>
</dbReference>
<protein>
    <submittedName>
        <fullName evidence="3">MGMT family protein</fullName>
    </submittedName>
</protein>
<dbReference type="InterPro" id="IPR036217">
    <property type="entry name" value="MethylDNA_cys_MeTrfase_DNAb"/>
</dbReference>
<accession>A0A927J2E7</accession>
<dbReference type="Proteomes" id="UP000610846">
    <property type="component" value="Unassembled WGS sequence"/>
</dbReference>
<dbReference type="Gene3D" id="1.10.10.10">
    <property type="entry name" value="Winged helix-like DNA-binding domain superfamily/Winged helix DNA-binding domain"/>
    <property type="match status" value="1"/>
</dbReference>
<organism evidence="3 4">
    <name type="scientific">Cellulosimicrobium arenosum</name>
    <dbReference type="NCBI Taxonomy" id="2708133"/>
    <lineage>
        <taxon>Bacteria</taxon>
        <taxon>Bacillati</taxon>
        <taxon>Actinomycetota</taxon>
        <taxon>Actinomycetes</taxon>
        <taxon>Micrococcales</taxon>
        <taxon>Promicromonosporaceae</taxon>
        <taxon>Cellulosimicrobium</taxon>
    </lineage>
</organism>
<keyword evidence="4" id="KW-1185">Reference proteome</keyword>
<dbReference type="PANTHER" id="PTHR42942:SF1">
    <property type="entry name" value="ALKYLTRANSFERASE-LIKE PROTEIN 1"/>
    <property type="match status" value="1"/>
</dbReference>